<evidence type="ECO:0000256" key="1">
    <source>
        <dbReference type="ARBA" id="ARBA00004651"/>
    </source>
</evidence>
<organism evidence="10 11">
    <name type="scientific">Paenibacillus konkukensis</name>
    <dbReference type="NCBI Taxonomy" id="2020716"/>
    <lineage>
        <taxon>Bacteria</taxon>
        <taxon>Bacillati</taxon>
        <taxon>Bacillota</taxon>
        <taxon>Bacilli</taxon>
        <taxon>Bacillales</taxon>
        <taxon>Paenibacillaceae</taxon>
        <taxon>Paenibacillus</taxon>
    </lineage>
</organism>
<keyword evidence="11" id="KW-1185">Reference proteome</keyword>
<evidence type="ECO:0000256" key="5">
    <source>
        <dbReference type="ARBA" id="ARBA00022989"/>
    </source>
</evidence>
<dbReference type="GO" id="GO:0016787">
    <property type="term" value="F:hydrolase activity"/>
    <property type="evidence" value="ECO:0007669"/>
    <property type="project" value="UniProtKB-KW"/>
</dbReference>
<gene>
    <name evidence="10" type="ORF">SK3146_00495</name>
</gene>
<name>A0ABY4RFM1_9BACL</name>
<feature type="domain" description="ABC transporter" evidence="8">
    <location>
        <begin position="361"/>
        <end position="601"/>
    </location>
</feature>
<dbReference type="PROSITE" id="PS50929">
    <property type="entry name" value="ABC_TM1F"/>
    <property type="match status" value="1"/>
</dbReference>
<dbReference type="PROSITE" id="PS50893">
    <property type="entry name" value="ABC_TRANSPORTER_2"/>
    <property type="match status" value="1"/>
</dbReference>
<dbReference type="InterPro" id="IPR003593">
    <property type="entry name" value="AAA+_ATPase"/>
</dbReference>
<keyword evidence="6 7" id="KW-0472">Membrane</keyword>
<evidence type="ECO:0000256" key="7">
    <source>
        <dbReference type="SAM" id="Phobius"/>
    </source>
</evidence>
<dbReference type="EC" id="3.6.3.-" evidence="10"/>
<dbReference type="EMBL" id="CP027059">
    <property type="protein sequence ID" value="UQZ81339.1"/>
    <property type="molecule type" value="Genomic_DNA"/>
</dbReference>
<feature type="transmembrane region" description="Helical" evidence="7">
    <location>
        <begin position="71"/>
        <end position="91"/>
    </location>
</feature>
<dbReference type="SUPFAM" id="SSF90123">
    <property type="entry name" value="ABC transporter transmembrane region"/>
    <property type="match status" value="1"/>
</dbReference>
<keyword evidence="4 10" id="KW-0067">ATP-binding</keyword>
<proteinExistence type="predicted"/>
<dbReference type="InterPro" id="IPR036640">
    <property type="entry name" value="ABC1_TM_sf"/>
</dbReference>
<dbReference type="GO" id="GO:0005524">
    <property type="term" value="F:ATP binding"/>
    <property type="evidence" value="ECO:0007669"/>
    <property type="project" value="UniProtKB-KW"/>
</dbReference>
<dbReference type="InterPro" id="IPR027417">
    <property type="entry name" value="P-loop_NTPase"/>
</dbReference>
<keyword evidence="5 7" id="KW-1133">Transmembrane helix</keyword>
<dbReference type="SUPFAM" id="SSF52540">
    <property type="entry name" value="P-loop containing nucleoside triphosphate hydrolases"/>
    <property type="match status" value="1"/>
</dbReference>
<dbReference type="Pfam" id="PF00005">
    <property type="entry name" value="ABC_tran"/>
    <property type="match status" value="1"/>
</dbReference>
<dbReference type="Gene3D" id="3.40.50.300">
    <property type="entry name" value="P-loop containing nucleotide triphosphate hydrolases"/>
    <property type="match status" value="1"/>
</dbReference>
<evidence type="ECO:0000256" key="3">
    <source>
        <dbReference type="ARBA" id="ARBA00022741"/>
    </source>
</evidence>
<evidence type="ECO:0000256" key="4">
    <source>
        <dbReference type="ARBA" id="ARBA00022840"/>
    </source>
</evidence>
<dbReference type="RefSeq" id="WP_249863580.1">
    <property type="nucleotide sequence ID" value="NZ_CP027059.1"/>
</dbReference>
<reference evidence="10" key="1">
    <citation type="submission" date="2018-02" db="EMBL/GenBank/DDBJ databases">
        <authorList>
            <person name="Kim S.-K."/>
            <person name="Jung H.-I."/>
            <person name="Lee S.-W."/>
        </authorList>
    </citation>
    <scope>NUCLEOTIDE SEQUENCE</scope>
    <source>
        <strain evidence="10">SK3146</strain>
    </source>
</reference>
<protein>
    <submittedName>
        <fullName evidence="10">Multidrug export ATP-binding/permease protein</fullName>
        <ecNumber evidence="10">3.6.3.-</ecNumber>
    </submittedName>
</protein>
<keyword evidence="3" id="KW-0547">Nucleotide-binding</keyword>
<evidence type="ECO:0000259" key="8">
    <source>
        <dbReference type="PROSITE" id="PS50893"/>
    </source>
</evidence>
<dbReference type="InterPro" id="IPR003439">
    <property type="entry name" value="ABC_transporter-like_ATP-bd"/>
</dbReference>
<dbReference type="InterPro" id="IPR039421">
    <property type="entry name" value="Type_1_exporter"/>
</dbReference>
<sequence>MGKVASRIKADFAVLKWAFRKAWEIDRRNLLYWSAICTTGAALPVLFLVVTKRIIDTIAAGAAQSGDFGRIGLWICVLVAFLFLNALYAMLPSIFDFTLFTRYAVGMQKQLGDMMRKVPLRMFDDAELALQIDMTTPTIKRLSYFLSHALKLLGETVALASLLVLAATTSWILFLLAVILIAASLAMGFKNAVEGHKRWIDEGNNERLAEYYYSQVFNSEIAMEYRMLELDTFIRKRWFDIIKPMQERTLAYMAKANLRSQTASFLGTAFKFALIISGLYLTASGKITVGTLIMVVAMFDQIAGTSGKYGGSFMGTYRYVKDFELQKQFFEMDFEDKSTNAAGKQPAFPVPDDDEAAPVVFELQNVSFRYNSEACALQDVSMKIRRGEIVALVGGNGAGKSTLVKVLLGFYKPTEGHVFFEGKSYEDIDLSKLVERIGVTFQDYAKFEFTLRENIAFGDLASLHDDDALYAAAEKGGAAKLLKRQSSGLDTHLGRWYHKNAIQLSGGEWQRIAVSRAHISNKDILIMDEPAAMLDPIAELEQFHHIRNSIQNRTGVLVSHRIGFARLADQVAVMDGGKLVEFGTHEELMAERGMYYKLFTSQAQWYRKEEEVV</sequence>
<dbReference type="PANTHER" id="PTHR24221">
    <property type="entry name" value="ATP-BINDING CASSETTE SUB-FAMILY B"/>
    <property type="match status" value="1"/>
</dbReference>
<evidence type="ECO:0000259" key="9">
    <source>
        <dbReference type="PROSITE" id="PS50929"/>
    </source>
</evidence>
<dbReference type="SMART" id="SM00382">
    <property type="entry name" value="AAA"/>
    <property type="match status" value="1"/>
</dbReference>
<dbReference type="InterPro" id="IPR011527">
    <property type="entry name" value="ABC1_TM_dom"/>
</dbReference>
<evidence type="ECO:0000256" key="2">
    <source>
        <dbReference type="ARBA" id="ARBA00022692"/>
    </source>
</evidence>
<feature type="transmembrane region" description="Helical" evidence="7">
    <location>
        <begin position="30"/>
        <end position="51"/>
    </location>
</feature>
<feature type="transmembrane region" description="Helical" evidence="7">
    <location>
        <begin position="144"/>
        <end position="165"/>
    </location>
</feature>
<reference evidence="10" key="2">
    <citation type="journal article" date="2021" name="J Anim Sci Technol">
        <title>Complete genome sequence of Paenibacillus konkukensis sp. nov. SK3146 as a potential probiotic strain.</title>
        <authorList>
            <person name="Jung H.I."/>
            <person name="Park S."/>
            <person name="Niu K.M."/>
            <person name="Lee S.W."/>
            <person name="Kothari D."/>
            <person name="Yi K.J."/>
            <person name="Kim S.K."/>
        </authorList>
    </citation>
    <scope>NUCLEOTIDE SEQUENCE</scope>
    <source>
        <strain evidence="10">SK3146</strain>
    </source>
</reference>
<dbReference type="CDD" id="cd03228">
    <property type="entry name" value="ABCC_MRP_Like"/>
    <property type="match status" value="1"/>
</dbReference>
<evidence type="ECO:0000313" key="11">
    <source>
        <dbReference type="Proteomes" id="UP001057134"/>
    </source>
</evidence>
<comment type="subcellular location">
    <subcellularLocation>
        <location evidence="1">Cell membrane</location>
        <topology evidence="1">Multi-pass membrane protein</topology>
    </subcellularLocation>
</comment>
<dbReference type="PANTHER" id="PTHR24221:SF654">
    <property type="entry name" value="ATP-BINDING CASSETTE SUB-FAMILY B MEMBER 6"/>
    <property type="match status" value="1"/>
</dbReference>
<dbReference type="Proteomes" id="UP001057134">
    <property type="component" value="Chromosome"/>
</dbReference>
<evidence type="ECO:0000256" key="6">
    <source>
        <dbReference type="ARBA" id="ARBA00023136"/>
    </source>
</evidence>
<feature type="domain" description="ABC transmembrane type-1" evidence="9">
    <location>
        <begin position="40"/>
        <end position="304"/>
    </location>
</feature>
<evidence type="ECO:0000313" key="10">
    <source>
        <dbReference type="EMBL" id="UQZ81339.1"/>
    </source>
</evidence>
<accession>A0ABY4RFM1</accession>
<feature type="transmembrane region" description="Helical" evidence="7">
    <location>
        <begin position="263"/>
        <end position="281"/>
    </location>
</feature>
<dbReference type="Gene3D" id="1.20.1560.10">
    <property type="entry name" value="ABC transporter type 1, transmembrane domain"/>
    <property type="match status" value="1"/>
</dbReference>
<feature type="transmembrane region" description="Helical" evidence="7">
    <location>
        <begin position="171"/>
        <end position="189"/>
    </location>
</feature>
<keyword evidence="2 7" id="KW-0812">Transmembrane</keyword>
<keyword evidence="10" id="KW-0378">Hydrolase</keyword>